<evidence type="ECO:0000256" key="1">
    <source>
        <dbReference type="ARBA" id="ARBA00004370"/>
    </source>
</evidence>
<dbReference type="PANTHER" id="PTHR30627:SF1">
    <property type="entry name" value="PEPTIDOGLYCAN D,D-TRANSPEPTIDASE FTSI"/>
    <property type="match status" value="1"/>
</dbReference>
<gene>
    <name evidence="4" type="ORF">A7J15_09505</name>
</gene>
<dbReference type="OrthoDB" id="9789078at2"/>
<name>A0A1B9N980_9MICO</name>
<sequence>MSKRAERSPRRRSVVALLAVVAVLAGFVLRLVDIQVVNAGEHVGDAQAMGLAGERVLYGNRGSIVDADGTVLASSTQLYDAQIDPLLATTMERKTADGEGKEIVPFEDYAADIAKVTGQDPDELVEIVTGALAENPGSRFAYLKRGITTTQYLGLVELGLPFITFTPQPSRVYPNGAVAGNLVGFTSSDGEPLAGYELLADDCLTGSNGLETYQQSPDGVRIPGTETVEPAEDGGTLQLTIDTDLQWYLSELIAEETQRMKAKSGTITVLEIETGKIRAAAEYPTVDPNDVQSADPADRGSRIFTTSFEPGSTGKALTAAMLLDAGVATPTSTVPAAAHETFPNGASIGDPFEHPVYNYTLAGALIDSSNVALSKFGDMLTPEQRHDYLEKFGVGGGTDIGFQGEAKGELHPADEWDNQTRYTTTFGQAYTMTVPQVMSAYAMIANGGVKMPLSLVESCTKPDGTVITPDLPEPQQVISEEAANETALMIENVAVQGSTADLIKVPGYRVAAKTGTAQKPDENGGYKAGVYFTSIVGFAPAEDPKYVVMVTLDEPMQVRSSAATAPALQKALTQVMKHFRVMPSTGQPHLFEKY</sequence>
<dbReference type="AlphaFoldDB" id="A0A1B9N980"/>
<dbReference type="Pfam" id="PF00905">
    <property type="entry name" value="Transpeptidase"/>
    <property type="match status" value="1"/>
</dbReference>
<comment type="subcellular location">
    <subcellularLocation>
        <location evidence="1">Membrane</location>
    </subcellularLocation>
</comment>
<dbReference type="GO" id="GO:0051301">
    <property type="term" value="P:cell division"/>
    <property type="evidence" value="ECO:0007669"/>
    <property type="project" value="UniProtKB-KW"/>
</dbReference>
<dbReference type="SUPFAM" id="SSF56601">
    <property type="entry name" value="beta-lactamase/transpeptidase-like"/>
    <property type="match status" value="1"/>
</dbReference>
<dbReference type="Gene3D" id="3.40.710.10">
    <property type="entry name" value="DD-peptidase/beta-lactamase superfamily"/>
    <property type="match status" value="1"/>
</dbReference>
<evidence type="ECO:0000313" key="4">
    <source>
        <dbReference type="EMBL" id="OCG73162.1"/>
    </source>
</evidence>
<proteinExistence type="inferred from homology"/>
<dbReference type="InterPro" id="IPR001460">
    <property type="entry name" value="PCN-bd_Tpept"/>
</dbReference>
<dbReference type="Proteomes" id="UP000093355">
    <property type="component" value="Unassembled WGS sequence"/>
</dbReference>
<dbReference type="PANTHER" id="PTHR30627">
    <property type="entry name" value="PEPTIDOGLYCAN D,D-TRANSPEPTIDASE"/>
    <property type="match status" value="1"/>
</dbReference>
<dbReference type="EMBL" id="LXMD01000027">
    <property type="protein sequence ID" value="OCG73162.1"/>
    <property type="molecule type" value="Genomic_DNA"/>
</dbReference>
<reference evidence="4 5" key="1">
    <citation type="submission" date="2016-05" db="EMBL/GenBank/DDBJ databases">
        <authorList>
            <person name="Lavstsen T."/>
            <person name="Jespersen J.S."/>
        </authorList>
    </citation>
    <scope>NUCLEOTIDE SEQUENCE [LARGE SCALE GENOMIC DNA]</scope>
    <source>
        <strain evidence="4 5">YLB-01</strain>
    </source>
</reference>
<dbReference type="SUPFAM" id="SSF56519">
    <property type="entry name" value="Penicillin binding protein dimerisation domain"/>
    <property type="match status" value="1"/>
</dbReference>
<dbReference type="Gene3D" id="3.30.450.330">
    <property type="match status" value="1"/>
</dbReference>
<accession>A0A1B9N980</accession>
<organism evidence="4 5">
    <name type="scientific">Microbacterium sediminis</name>
    <dbReference type="NCBI Taxonomy" id="904291"/>
    <lineage>
        <taxon>Bacteria</taxon>
        <taxon>Bacillati</taxon>
        <taxon>Actinomycetota</taxon>
        <taxon>Actinomycetes</taxon>
        <taxon>Micrococcales</taxon>
        <taxon>Microbacteriaceae</taxon>
        <taxon>Microbacterium</taxon>
    </lineage>
</organism>
<dbReference type="InterPro" id="IPR050515">
    <property type="entry name" value="Beta-lactam/transpept"/>
</dbReference>
<keyword evidence="4" id="KW-0131">Cell cycle</keyword>
<dbReference type="InterPro" id="IPR036138">
    <property type="entry name" value="PBP_dimer_sf"/>
</dbReference>
<evidence type="ECO:0000256" key="3">
    <source>
        <dbReference type="ARBA" id="ARBA00023136"/>
    </source>
</evidence>
<dbReference type="Gene3D" id="3.90.1310.10">
    <property type="entry name" value="Penicillin-binding protein 2a (Domain 2)"/>
    <property type="match status" value="1"/>
</dbReference>
<keyword evidence="5" id="KW-1185">Reference proteome</keyword>
<evidence type="ECO:0000313" key="5">
    <source>
        <dbReference type="Proteomes" id="UP000093355"/>
    </source>
</evidence>
<comment type="caution">
    <text evidence="4">The sequence shown here is derived from an EMBL/GenBank/DDBJ whole genome shotgun (WGS) entry which is preliminary data.</text>
</comment>
<dbReference type="GO" id="GO:0008658">
    <property type="term" value="F:penicillin binding"/>
    <property type="evidence" value="ECO:0007669"/>
    <property type="project" value="InterPro"/>
</dbReference>
<dbReference type="RefSeq" id="WP_067027295.1">
    <property type="nucleotide sequence ID" value="NZ_CP038256.1"/>
</dbReference>
<dbReference type="GO" id="GO:0071555">
    <property type="term" value="P:cell wall organization"/>
    <property type="evidence" value="ECO:0007669"/>
    <property type="project" value="TreeGrafter"/>
</dbReference>
<keyword evidence="3" id="KW-0472">Membrane</keyword>
<dbReference type="InterPro" id="IPR012338">
    <property type="entry name" value="Beta-lactam/transpept-like"/>
</dbReference>
<dbReference type="Pfam" id="PF03717">
    <property type="entry name" value="PBP_dimer"/>
    <property type="match status" value="1"/>
</dbReference>
<comment type="similarity">
    <text evidence="2">Belongs to the transpeptidase family.</text>
</comment>
<evidence type="ECO:0000256" key="2">
    <source>
        <dbReference type="ARBA" id="ARBA00007171"/>
    </source>
</evidence>
<dbReference type="STRING" id="904291.A7J15_09505"/>
<dbReference type="GO" id="GO:0005886">
    <property type="term" value="C:plasma membrane"/>
    <property type="evidence" value="ECO:0007669"/>
    <property type="project" value="TreeGrafter"/>
</dbReference>
<keyword evidence="4" id="KW-0132">Cell division</keyword>
<dbReference type="InterPro" id="IPR005311">
    <property type="entry name" value="PBP_dimer"/>
</dbReference>
<protein>
    <submittedName>
        <fullName evidence="4">Cell division protein FtsI</fullName>
    </submittedName>
</protein>